<dbReference type="GeneID" id="68616244"/>
<dbReference type="Proteomes" id="UP001501729">
    <property type="component" value="Unassembled WGS sequence"/>
</dbReference>
<comment type="caution">
    <text evidence="3">The sequence shown here is derived from an EMBL/GenBank/DDBJ whole genome shotgun (WGS) entry which is preliminary data.</text>
</comment>
<sequence length="251" mass="28674">MAQNKNQLVEQTLLPSAQSHLAEEESRLQLEIDAFEEFYSRLDEIPEQSCRTDGGTLTKTFRTQESPTHSPQEAVKTAYQETVLSVKHWQDAYNEDTPLESIENEFGPDVATGLNGGAETWSSLLWNQLHAASEEAIETREQTLKVLTAEQQQLSELVCSLDEIGDELALIERGHYTFDDRSNRLQTIRDQLEQVTRSQQAYLRQRETMDGKLFLSIVYGNFKTDYPGLSALTTARQVFDRIELRHWAGMN</sequence>
<protein>
    <recommendedName>
        <fullName evidence="2">DUF7260 domain-containing protein</fullName>
    </recommendedName>
</protein>
<evidence type="ECO:0000313" key="3">
    <source>
        <dbReference type="EMBL" id="GAA5051296.1"/>
    </source>
</evidence>
<proteinExistence type="predicted"/>
<dbReference type="AlphaFoldDB" id="A0AAV3UI58"/>
<reference evidence="3 4" key="1">
    <citation type="journal article" date="2019" name="Int. J. Syst. Evol. Microbiol.">
        <title>The Global Catalogue of Microorganisms (GCM) 10K type strain sequencing project: providing services to taxonomists for standard genome sequencing and annotation.</title>
        <authorList>
            <consortium name="The Broad Institute Genomics Platform"/>
            <consortium name="The Broad Institute Genome Sequencing Center for Infectious Disease"/>
            <person name="Wu L."/>
            <person name="Ma J."/>
        </authorList>
    </citation>
    <scope>NUCLEOTIDE SEQUENCE [LARGE SCALE GENOMIC DNA]</scope>
    <source>
        <strain evidence="3 4">JCM 17504</strain>
    </source>
</reference>
<organism evidence="3 4">
    <name type="scientific">Haladaptatus pallidirubidus</name>
    <dbReference type="NCBI Taxonomy" id="1008152"/>
    <lineage>
        <taxon>Archaea</taxon>
        <taxon>Methanobacteriati</taxon>
        <taxon>Methanobacteriota</taxon>
        <taxon>Stenosarchaea group</taxon>
        <taxon>Halobacteria</taxon>
        <taxon>Halobacteriales</taxon>
        <taxon>Haladaptataceae</taxon>
        <taxon>Haladaptatus</taxon>
    </lineage>
</organism>
<evidence type="ECO:0000256" key="1">
    <source>
        <dbReference type="SAM" id="MobiDB-lite"/>
    </source>
</evidence>
<dbReference type="InterPro" id="IPR055684">
    <property type="entry name" value="DUF7260"/>
</dbReference>
<name>A0AAV3UI58_9EURY</name>
<keyword evidence="4" id="KW-1185">Reference proteome</keyword>
<dbReference type="Pfam" id="PF23921">
    <property type="entry name" value="DUF7260"/>
    <property type="match status" value="1"/>
</dbReference>
<feature type="compositionally biased region" description="Polar residues" evidence="1">
    <location>
        <begin position="51"/>
        <end position="71"/>
    </location>
</feature>
<dbReference type="EMBL" id="BAABKX010000008">
    <property type="protein sequence ID" value="GAA5051296.1"/>
    <property type="molecule type" value="Genomic_DNA"/>
</dbReference>
<evidence type="ECO:0000313" key="4">
    <source>
        <dbReference type="Proteomes" id="UP001501729"/>
    </source>
</evidence>
<evidence type="ECO:0000259" key="2">
    <source>
        <dbReference type="Pfam" id="PF23921"/>
    </source>
</evidence>
<accession>A0AAV3UI58</accession>
<feature type="domain" description="DUF7260" evidence="2">
    <location>
        <begin position="13"/>
        <end position="241"/>
    </location>
</feature>
<gene>
    <name evidence="3" type="ORF">GCM10025751_26310</name>
</gene>
<feature type="region of interest" description="Disordered" evidence="1">
    <location>
        <begin position="51"/>
        <end position="72"/>
    </location>
</feature>
<dbReference type="RefSeq" id="WP_227777638.1">
    <property type="nucleotide sequence ID" value="NZ_BAABKX010000008.1"/>
</dbReference>